<evidence type="ECO:0000259" key="1">
    <source>
        <dbReference type="Pfam" id="PF01402"/>
    </source>
</evidence>
<evidence type="ECO:0000313" key="3">
    <source>
        <dbReference type="Proteomes" id="UP000019141"/>
    </source>
</evidence>
<comment type="caution">
    <text evidence="2">The sequence shown here is derived from an EMBL/GenBank/DDBJ whole genome shotgun (WGS) entry which is preliminary data.</text>
</comment>
<dbReference type="CDD" id="cd22233">
    <property type="entry name" value="RHH_CopAso-like"/>
    <property type="match status" value="1"/>
</dbReference>
<dbReference type="InterPro" id="IPR013321">
    <property type="entry name" value="Arc_rbn_hlx_hlx"/>
</dbReference>
<dbReference type="PANTHER" id="PTHR40688:SF2">
    <property type="entry name" value="RIBBON-HELIX-HELIX PROTEIN COPG DOMAIN-CONTAINING PROTEIN"/>
    <property type="match status" value="1"/>
</dbReference>
<dbReference type="InterPro" id="IPR052991">
    <property type="entry name" value="Non-func_TypeII_TA_Antitoxin"/>
</dbReference>
<protein>
    <recommendedName>
        <fullName evidence="1">Ribbon-helix-helix protein CopG domain-containing protein</fullName>
    </recommendedName>
</protein>
<dbReference type="InterPro" id="IPR010985">
    <property type="entry name" value="Ribbon_hlx_hlx"/>
</dbReference>
<name>W4LNG7_ENTF1</name>
<evidence type="ECO:0000313" key="2">
    <source>
        <dbReference type="EMBL" id="ETW99517.1"/>
    </source>
</evidence>
<feature type="domain" description="Ribbon-helix-helix protein CopG" evidence="1">
    <location>
        <begin position="5"/>
        <end position="44"/>
    </location>
</feature>
<dbReference type="PANTHER" id="PTHR40688">
    <property type="match status" value="1"/>
</dbReference>
<keyword evidence="3" id="KW-1185">Reference proteome</keyword>
<gene>
    <name evidence="2" type="ORF">ETSY1_14760</name>
</gene>
<sequence>MPKQNITVRLEPETVKRLDQLAQAMDRDRSWVVCHAIERYVEDEAWQVEAIRKAVEKVKSGKAKFIPHDEVFAKLKAKVQQRLEQA</sequence>
<dbReference type="Proteomes" id="UP000019141">
    <property type="component" value="Unassembled WGS sequence"/>
</dbReference>
<reference evidence="2 3" key="1">
    <citation type="journal article" date="2014" name="Nature">
        <title>An environmental bacterial taxon with a large and distinct metabolic repertoire.</title>
        <authorList>
            <person name="Wilson M.C."/>
            <person name="Mori T."/>
            <person name="Ruckert C."/>
            <person name="Uria A.R."/>
            <person name="Helf M.J."/>
            <person name="Takada K."/>
            <person name="Gernert C."/>
            <person name="Steffens U.A."/>
            <person name="Heycke N."/>
            <person name="Schmitt S."/>
            <person name="Rinke C."/>
            <person name="Helfrich E.J."/>
            <person name="Brachmann A.O."/>
            <person name="Gurgui C."/>
            <person name="Wakimoto T."/>
            <person name="Kracht M."/>
            <person name="Crusemann M."/>
            <person name="Hentschel U."/>
            <person name="Abe I."/>
            <person name="Matsunaga S."/>
            <person name="Kalinowski J."/>
            <person name="Takeyama H."/>
            <person name="Piel J."/>
        </authorList>
    </citation>
    <scope>NUCLEOTIDE SEQUENCE [LARGE SCALE GENOMIC DNA]</scope>
    <source>
        <strain evidence="3">TSY1</strain>
    </source>
</reference>
<organism evidence="2 3">
    <name type="scientific">Entotheonella factor</name>
    <dbReference type="NCBI Taxonomy" id="1429438"/>
    <lineage>
        <taxon>Bacteria</taxon>
        <taxon>Pseudomonadati</taxon>
        <taxon>Nitrospinota/Tectimicrobiota group</taxon>
        <taxon>Candidatus Tectimicrobiota</taxon>
        <taxon>Candidatus Entotheonellia</taxon>
        <taxon>Candidatus Entotheonellales</taxon>
        <taxon>Candidatus Entotheonellaceae</taxon>
        <taxon>Candidatus Entotheonella</taxon>
    </lineage>
</organism>
<dbReference type="InterPro" id="IPR002145">
    <property type="entry name" value="CopG"/>
</dbReference>
<proteinExistence type="predicted"/>
<dbReference type="EMBL" id="AZHW01000439">
    <property type="protein sequence ID" value="ETW99517.1"/>
    <property type="molecule type" value="Genomic_DNA"/>
</dbReference>
<dbReference type="GO" id="GO:0006355">
    <property type="term" value="P:regulation of DNA-templated transcription"/>
    <property type="evidence" value="ECO:0007669"/>
    <property type="project" value="InterPro"/>
</dbReference>
<dbReference type="SUPFAM" id="SSF47598">
    <property type="entry name" value="Ribbon-helix-helix"/>
    <property type="match status" value="1"/>
</dbReference>
<dbReference type="Pfam" id="PF01402">
    <property type="entry name" value="RHH_1"/>
    <property type="match status" value="1"/>
</dbReference>
<dbReference type="Gene3D" id="1.10.1220.10">
    <property type="entry name" value="Met repressor-like"/>
    <property type="match status" value="1"/>
</dbReference>
<accession>W4LNG7</accession>
<dbReference type="HOGENOM" id="CLU_155311_5_3_7"/>
<dbReference type="AlphaFoldDB" id="W4LNG7"/>